<evidence type="ECO:0000256" key="1">
    <source>
        <dbReference type="ARBA" id="ARBA00008791"/>
    </source>
</evidence>
<dbReference type="Pfam" id="PF00582">
    <property type="entry name" value="Usp"/>
    <property type="match status" value="2"/>
</dbReference>
<sequence>MSGQRVVAGVDGSPESDLAVRWAARIAAQRRLPLHIVHAIHVAGLYYGGGGMSGVGAFIALAQEDAAKMMNESIALARAVGPNLTVTSEMPSIAASSALIELSRDAKLVVVGKSGRGEFTGMLVGSTAAAVISHAHCSVAVIRHRPDVLAVPAGGPVVVGVDAGPNSDHAIALAFEEASQRRAPLVALHAWSDVTYDSTGGATRVPVQWESIEEDERRAFAERMAGWGEKYPDVEVHRELVRDRPRHALLEQAEKAQLVVVGSRGRGGFRGMLLGSTSQALVHFAACPVLVARPYEG</sequence>
<accession>A0A1H3SDL3</accession>
<dbReference type="Gene3D" id="3.40.50.620">
    <property type="entry name" value="HUPs"/>
    <property type="match status" value="2"/>
</dbReference>
<dbReference type="OrthoDB" id="3404132at2"/>
<keyword evidence="2" id="KW-0547">Nucleotide-binding</keyword>
<organism evidence="5 6">
    <name type="scientific">Amycolatopsis xylanica</name>
    <dbReference type="NCBI Taxonomy" id="589385"/>
    <lineage>
        <taxon>Bacteria</taxon>
        <taxon>Bacillati</taxon>
        <taxon>Actinomycetota</taxon>
        <taxon>Actinomycetes</taxon>
        <taxon>Pseudonocardiales</taxon>
        <taxon>Pseudonocardiaceae</taxon>
        <taxon>Amycolatopsis</taxon>
    </lineage>
</organism>
<proteinExistence type="inferred from homology"/>
<gene>
    <name evidence="5" type="ORF">SAMN05421504_113150</name>
</gene>
<keyword evidence="3" id="KW-0067">ATP-binding</keyword>
<dbReference type="InterPro" id="IPR006015">
    <property type="entry name" value="Universal_stress_UspA"/>
</dbReference>
<feature type="domain" description="UspA" evidence="4">
    <location>
        <begin position="4"/>
        <end position="143"/>
    </location>
</feature>
<evidence type="ECO:0000256" key="2">
    <source>
        <dbReference type="ARBA" id="ARBA00022741"/>
    </source>
</evidence>
<name>A0A1H3SDL3_9PSEU</name>
<evidence type="ECO:0000256" key="3">
    <source>
        <dbReference type="ARBA" id="ARBA00022840"/>
    </source>
</evidence>
<evidence type="ECO:0000259" key="4">
    <source>
        <dbReference type="Pfam" id="PF00582"/>
    </source>
</evidence>
<dbReference type="PRINTS" id="PR01438">
    <property type="entry name" value="UNVRSLSTRESS"/>
</dbReference>
<feature type="domain" description="UspA" evidence="4">
    <location>
        <begin position="156"/>
        <end position="293"/>
    </location>
</feature>
<keyword evidence="6" id="KW-1185">Reference proteome</keyword>
<dbReference type="Proteomes" id="UP000199515">
    <property type="component" value="Unassembled WGS sequence"/>
</dbReference>
<comment type="similarity">
    <text evidence="1">Belongs to the universal stress protein A family.</text>
</comment>
<dbReference type="PANTHER" id="PTHR46268">
    <property type="entry name" value="STRESS RESPONSE PROTEIN NHAX"/>
    <property type="match status" value="1"/>
</dbReference>
<evidence type="ECO:0000313" key="5">
    <source>
        <dbReference type="EMBL" id="SDZ36153.1"/>
    </source>
</evidence>
<dbReference type="PANTHER" id="PTHR46268:SF27">
    <property type="entry name" value="UNIVERSAL STRESS PROTEIN RV2623"/>
    <property type="match status" value="1"/>
</dbReference>
<dbReference type="STRING" id="589385.SAMN05421504_113150"/>
<dbReference type="GO" id="GO:0005524">
    <property type="term" value="F:ATP binding"/>
    <property type="evidence" value="ECO:0007669"/>
    <property type="project" value="UniProtKB-KW"/>
</dbReference>
<dbReference type="AlphaFoldDB" id="A0A1H3SDL3"/>
<reference evidence="5 6" key="1">
    <citation type="submission" date="2016-10" db="EMBL/GenBank/DDBJ databases">
        <authorList>
            <person name="de Groot N.N."/>
        </authorList>
    </citation>
    <scope>NUCLEOTIDE SEQUENCE [LARGE SCALE GENOMIC DNA]</scope>
    <source>
        <strain evidence="5 6">CPCC 202699</strain>
    </source>
</reference>
<dbReference type="EMBL" id="FNON01000013">
    <property type="protein sequence ID" value="SDZ36153.1"/>
    <property type="molecule type" value="Genomic_DNA"/>
</dbReference>
<dbReference type="InterPro" id="IPR006016">
    <property type="entry name" value="UspA"/>
</dbReference>
<dbReference type="InterPro" id="IPR014729">
    <property type="entry name" value="Rossmann-like_a/b/a_fold"/>
</dbReference>
<protein>
    <submittedName>
        <fullName evidence="5">Nucleotide-binding universal stress protein, UspA family</fullName>
    </submittedName>
</protein>
<dbReference type="RefSeq" id="WP_091299047.1">
    <property type="nucleotide sequence ID" value="NZ_FNON01000013.1"/>
</dbReference>
<dbReference type="SUPFAM" id="SSF52402">
    <property type="entry name" value="Adenine nucleotide alpha hydrolases-like"/>
    <property type="match status" value="2"/>
</dbReference>
<evidence type="ECO:0000313" key="6">
    <source>
        <dbReference type="Proteomes" id="UP000199515"/>
    </source>
</evidence>